<dbReference type="Proteomes" id="UP000002875">
    <property type="component" value="Chromosome"/>
</dbReference>
<dbReference type="GO" id="GO:0016740">
    <property type="term" value="F:transferase activity"/>
    <property type="evidence" value="ECO:0007669"/>
    <property type="project" value="UniProtKB-KW"/>
</dbReference>
<organism evidence="3 4">
    <name type="scientific">Emticicia oligotrophica (strain DSM 17448 / CIP 109782 / MTCC 6937 / GPTSA100-15)</name>
    <dbReference type="NCBI Taxonomy" id="929562"/>
    <lineage>
        <taxon>Bacteria</taxon>
        <taxon>Pseudomonadati</taxon>
        <taxon>Bacteroidota</taxon>
        <taxon>Cytophagia</taxon>
        <taxon>Cytophagales</taxon>
        <taxon>Leadbetterellaceae</taxon>
        <taxon>Emticicia</taxon>
    </lineage>
</organism>
<keyword evidence="4" id="KW-1185">Reference proteome</keyword>
<dbReference type="Pfam" id="PF00534">
    <property type="entry name" value="Glycos_transf_1"/>
    <property type="match status" value="1"/>
</dbReference>
<evidence type="ECO:0000256" key="1">
    <source>
        <dbReference type="ARBA" id="ARBA00022679"/>
    </source>
</evidence>
<dbReference type="PANTHER" id="PTHR46401:SF2">
    <property type="entry name" value="GLYCOSYLTRANSFERASE WBBK-RELATED"/>
    <property type="match status" value="1"/>
</dbReference>
<reference evidence="3 4" key="1">
    <citation type="submission" date="2011-07" db="EMBL/GenBank/DDBJ databases">
        <title>The complete genome of chromosome of Emticicia oligotrophica DSM 17448.</title>
        <authorList>
            <consortium name="US DOE Joint Genome Institute (JGI-PGF)"/>
            <person name="Lucas S."/>
            <person name="Han J."/>
            <person name="Lapidus A."/>
            <person name="Bruce D."/>
            <person name="Goodwin L."/>
            <person name="Pitluck S."/>
            <person name="Peters L."/>
            <person name="Kyrpides N."/>
            <person name="Mavromatis K."/>
            <person name="Ivanova N."/>
            <person name="Ovchinnikova G."/>
            <person name="Teshima H."/>
            <person name="Detter J.C."/>
            <person name="Tapia R."/>
            <person name="Han C."/>
            <person name="Land M."/>
            <person name="Hauser L."/>
            <person name="Markowitz V."/>
            <person name="Cheng J.-F."/>
            <person name="Hugenholtz P."/>
            <person name="Woyke T."/>
            <person name="Wu D."/>
            <person name="Tindall B."/>
            <person name="Pomrenke H."/>
            <person name="Brambilla E."/>
            <person name="Klenk H.-P."/>
            <person name="Eisen J.A."/>
        </authorList>
    </citation>
    <scope>NUCLEOTIDE SEQUENCE [LARGE SCALE GENOMIC DNA]</scope>
    <source>
        <strain evidence="3 4">DSM 17448</strain>
    </source>
</reference>
<evidence type="ECO:0000259" key="2">
    <source>
        <dbReference type="Pfam" id="PF00534"/>
    </source>
</evidence>
<proteinExistence type="predicted"/>
<protein>
    <submittedName>
        <fullName evidence="3">Glycosyl transferase group 1</fullName>
    </submittedName>
</protein>
<evidence type="ECO:0000313" key="3">
    <source>
        <dbReference type="EMBL" id="AFK03207.1"/>
    </source>
</evidence>
<evidence type="ECO:0000313" key="4">
    <source>
        <dbReference type="Proteomes" id="UP000002875"/>
    </source>
</evidence>
<dbReference type="SUPFAM" id="SSF53756">
    <property type="entry name" value="UDP-Glycosyltransferase/glycogen phosphorylase"/>
    <property type="match status" value="1"/>
</dbReference>
<dbReference type="InterPro" id="IPR001296">
    <property type="entry name" value="Glyco_trans_1"/>
</dbReference>
<feature type="domain" description="Glycosyl transferase family 1" evidence="2">
    <location>
        <begin position="236"/>
        <end position="392"/>
    </location>
</feature>
<dbReference type="PANTHER" id="PTHR46401">
    <property type="entry name" value="GLYCOSYLTRANSFERASE WBBK-RELATED"/>
    <property type="match status" value="1"/>
</dbReference>
<name>A0ABN4ALP1_EMTOG</name>
<dbReference type="Gene3D" id="3.40.50.2000">
    <property type="entry name" value="Glycogen Phosphorylase B"/>
    <property type="match status" value="2"/>
</dbReference>
<keyword evidence="1 3" id="KW-0808">Transferase</keyword>
<dbReference type="EMBL" id="CP002961">
    <property type="protein sequence ID" value="AFK03207.1"/>
    <property type="molecule type" value="Genomic_DNA"/>
</dbReference>
<gene>
    <name evidence="3" type="ordered locus">Emtol_2068</name>
</gene>
<dbReference type="RefSeq" id="WP_015028905.1">
    <property type="nucleotide sequence ID" value="NC_018748.1"/>
</dbReference>
<accession>A0ABN4ALP1</accession>
<sequence length="417" mass="48248">MNKTIWIIDPYSELPNKNWRKGRYFSMAEHLSNAGYNILIWISNFSHKDKKNIIELEGDEKFRIVPTSYKKISYVVIVASEYNEHISLKRILYEYYFSKNLKLAAENFIIPDLVILKDPSLFIFPFIKSKIINKDTKIIFDIIDLWPELFELFVPSFFRSFSKLIFAPLYKVRSNYHKIANGFVAVAPDYLQINKNNKKAPSEVIFWGVDYDEIEKIRKQPDNRIVSKYLNVKEETRLWGIYAGTLGSNYDINCLIEAANILKIKTPNLDIIIAGSGPLQGYILNKIDEYELYNVKFIGSVPTLDLYHILAYCDFGFSTYLSKSTVSMPIKVYDYFAFGLPIINSLQRHLGEIVKKEKVGVQYLAGDPSSMSEAVFVLIADIQSLEKMKENALLLGRLFDENVQYRKIVSFTNKLLA</sequence>